<evidence type="ECO:0000256" key="1">
    <source>
        <dbReference type="ARBA" id="ARBA00007613"/>
    </source>
</evidence>
<feature type="chain" id="PRO_5018820324" evidence="2">
    <location>
        <begin position="33"/>
        <end position="483"/>
    </location>
</feature>
<comment type="subcellular location">
    <subcellularLocation>
        <location evidence="2">Cell membrane</location>
        <topology evidence="2">Lipid-anchor</topology>
    </subcellularLocation>
</comment>
<dbReference type="GO" id="GO:0005886">
    <property type="term" value="C:plasma membrane"/>
    <property type="evidence" value="ECO:0007669"/>
    <property type="project" value="UniProtKB-SubCell"/>
</dbReference>
<dbReference type="Gene3D" id="1.20.1600.10">
    <property type="entry name" value="Outer membrane efflux proteins (OEP)"/>
    <property type="match status" value="1"/>
</dbReference>
<protein>
    <submittedName>
        <fullName evidence="4">Efflux transporter outer membrane subunit</fullName>
    </submittedName>
</protein>
<dbReference type="Gene3D" id="2.20.200.10">
    <property type="entry name" value="Outer membrane efflux proteins (OEP)"/>
    <property type="match status" value="1"/>
</dbReference>
<gene>
    <name evidence="4" type="ORF">EIP75_11960</name>
</gene>
<dbReference type="NCBIfam" id="TIGR01845">
    <property type="entry name" value="outer_NodT"/>
    <property type="match status" value="1"/>
</dbReference>
<feature type="region of interest" description="Disordered" evidence="3">
    <location>
        <begin position="118"/>
        <end position="143"/>
    </location>
</feature>
<keyword evidence="5" id="KW-1185">Reference proteome</keyword>
<dbReference type="Pfam" id="PF02321">
    <property type="entry name" value="OEP"/>
    <property type="match status" value="2"/>
</dbReference>
<feature type="signal peptide" evidence="2">
    <location>
        <begin position="1"/>
        <end position="32"/>
    </location>
</feature>
<dbReference type="EMBL" id="RSED01000008">
    <property type="protein sequence ID" value="RRS04092.1"/>
    <property type="molecule type" value="Genomic_DNA"/>
</dbReference>
<dbReference type="PANTHER" id="PTHR30203">
    <property type="entry name" value="OUTER MEMBRANE CATION EFFLUX PROTEIN"/>
    <property type="match status" value="1"/>
</dbReference>
<comment type="caution">
    <text evidence="4">The sequence shown here is derived from an EMBL/GenBank/DDBJ whole genome shotgun (WGS) entry which is preliminary data.</text>
</comment>
<proteinExistence type="inferred from homology"/>
<reference evidence="4 5" key="1">
    <citation type="submission" date="2018-12" db="EMBL/GenBank/DDBJ databases">
        <title>The whole draft genome of Aquabacterium sp. SJQ9.</title>
        <authorList>
            <person name="Sun L."/>
            <person name="Gao X."/>
            <person name="Chen W."/>
            <person name="Huang K."/>
        </authorList>
    </citation>
    <scope>NUCLEOTIDE SEQUENCE [LARGE SCALE GENOMIC DNA]</scope>
    <source>
        <strain evidence="4 5">SJQ9</strain>
    </source>
</reference>
<keyword evidence="2" id="KW-0472">Membrane</keyword>
<keyword evidence="2" id="KW-0449">Lipoprotein</keyword>
<evidence type="ECO:0000256" key="3">
    <source>
        <dbReference type="SAM" id="MobiDB-lite"/>
    </source>
</evidence>
<keyword evidence="2" id="KW-0732">Signal</keyword>
<feature type="compositionally biased region" description="Polar residues" evidence="3">
    <location>
        <begin position="134"/>
        <end position="143"/>
    </location>
</feature>
<dbReference type="GO" id="GO:0015562">
    <property type="term" value="F:efflux transmembrane transporter activity"/>
    <property type="evidence" value="ECO:0007669"/>
    <property type="project" value="InterPro"/>
</dbReference>
<name>A0A426VB30_9BURK</name>
<dbReference type="InterPro" id="IPR010131">
    <property type="entry name" value="MdtP/NodT-like"/>
</dbReference>
<accession>A0A426VB30</accession>
<dbReference type="AlphaFoldDB" id="A0A426VB30"/>
<organism evidence="4 5">
    <name type="scientific">Aquabacterium soli</name>
    <dbReference type="NCBI Taxonomy" id="2493092"/>
    <lineage>
        <taxon>Bacteria</taxon>
        <taxon>Pseudomonadati</taxon>
        <taxon>Pseudomonadota</taxon>
        <taxon>Betaproteobacteria</taxon>
        <taxon>Burkholderiales</taxon>
        <taxon>Aquabacterium</taxon>
    </lineage>
</organism>
<keyword evidence="2" id="KW-0564">Palmitate</keyword>
<comment type="similarity">
    <text evidence="1 2">Belongs to the outer membrane factor (OMF) (TC 1.B.17) family.</text>
</comment>
<keyword evidence="2" id="KW-0812">Transmembrane</keyword>
<dbReference type="PANTHER" id="PTHR30203:SF32">
    <property type="entry name" value="CATION EFFLUX SYSTEM PROTEIN CUSC"/>
    <property type="match status" value="1"/>
</dbReference>
<keyword evidence="2" id="KW-1134">Transmembrane beta strand</keyword>
<dbReference type="Proteomes" id="UP000269265">
    <property type="component" value="Unassembled WGS sequence"/>
</dbReference>
<evidence type="ECO:0000313" key="4">
    <source>
        <dbReference type="EMBL" id="RRS04092.1"/>
    </source>
</evidence>
<evidence type="ECO:0000256" key="2">
    <source>
        <dbReference type="RuleBase" id="RU362097"/>
    </source>
</evidence>
<evidence type="ECO:0000313" key="5">
    <source>
        <dbReference type="Proteomes" id="UP000269265"/>
    </source>
</evidence>
<sequence length="483" mass="51782">MDEMSTAFQRPWARRTLLATAALSSLLLGACATQTAGLNAPQAGNAQVPAQFQYAAPAANLSNVAAVDEAWWKGFNDPVLDALIDQALARNTDLAVAALRVRQAQLSLQQAESDRLPSFSGSVSANASRRIGESQPTTRSASASVGASWELDLWGRLAAQRDAAQWEASATEADRRAVALSLVGTTATLYWQLAYLDQQVDTAEQSLAYARKTLDLVLAQRQAGSVSGLEEAQSRQSVLAQEAALSQLVQQRVVVRQSLALLLDEPAQNADAVLPKPQWPATPWPELAPGLPADVLARRPDLRAAEARLRGSFANVDVTRTSYYPSLTLNGSVGGSSQALSNVLANPVGTLGAALALPFLNWGDMQRNVAISQAQADAAVLDFRKTLYQALSDVDTALSAQTQLQRQAQLQGDRLVQARKVEQLTELRYRSGAEPLKTWLDAQESRRQAELAAAQVRYNQLDNWVALVQALGGATTAPVKDPA</sequence>
<dbReference type="InterPro" id="IPR003423">
    <property type="entry name" value="OMP_efflux"/>
</dbReference>
<dbReference type="SUPFAM" id="SSF56954">
    <property type="entry name" value="Outer membrane efflux proteins (OEP)"/>
    <property type="match status" value="1"/>
</dbReference>